<accession>X1MYH0</accession>
<feature type="transmembrane region" description="Helical" evidence="9">
    <location>
        <begin position="42"/>
        <end position="60"/>
    </location>
</feature>
<dbReference type="GO" id="GO:0004427">
    <property type="term" value="F:inorganic diphosphate phosphatase activity"/>
    <property type="evidence" value="ECO:0007669"/>
    <property type="project" value="InterPro"/>
</dbReference>
<dbReference type="EMBL" id="BARV01023403">
    <property type="protein sequence ID" value="GAI36353.1"/>
    <property type="molecule type" value="Genomic_DNA"/>
</dbReference>
<gene>
    <name evidence="10" type="ORF">S06H3_38401</name>
</gene>
<keyword evidence="2" id="KW-0813">Transport</keyword>
<name>X1MYH0_9ZZZZ</name>
<evidence type="ECO:0000256" key="1">
    <source>
        <dbReference type="ARBA" id="ARBA00004127"/>
    </source>
</evidence>
<dbReference type="AlphaFoldDB" id="X1MYH0"/>
<keyword evidence="5" id="KW-1278">Translocase</keyword>
<feature type="transmembrane region" description="Helical" evidence="9">
    <location>
        <begin position="87"/>
        <end position="108"/>
    </location>
</feature>
<evidence type="ECO:0000256" key="2">
    <source>
        <dbReference type="ARBA" id="ARBA00022448"/>
    </source>
</evidence>
<dbReference type="InterPro" id="IPR004131">
    <property type="entry name" value="PPase-energised_H-pump"/>
</dbReference>
<evidence type="ECO:0000256" key="8">
    <source>
        <dbReference type="ARBA" id="ARBA00023136"/>
    </source>
</evidence>
<keyword evidence="6 9" id="KW-1133">Transmembrane helix</keyword>
<evidence type="ECO:0000313" key="10">
    <source>
        <dbReference type="EMBL" id="GAI36353.1"/>
    </source>
</evidence>
<evidence type="ECO:0000256" key="9">
    <source>
        <dbReference type="SAM" id="Phobius"/>
    </source>
</evidence>
<dbReference type="Pfam" id="PF03030">
    <property type="entry name" value="H_PPase"/>
    <property type="match status" value="1"/>
</dbReference>
<feature type="non-terminal residue" evidence="10">
    <location>
        <position position="110"/>
    </location>
</feature>
<organism evidence="10">
    <name type="scientific">marine sediment metagenome</name>
    <dbReference type="NCBI Taxonomy" id="412755"/>
    <lineage>
        <taxon>unclassified sequences</taxon>
        <taxon>metagenomes</taxon>
        <taxon>ecological metagenomes</taxon>
    </lineage>
</organism>
<evidence type="ECO:0000256" key="6">
    <source>
        <dbReference type="ARBA" id="ARBA00022989"/>
    </source>
</evidence>
<comment type="caution">
    <text evidence="10">The sequence shown here is derived from an EMBL/GenBank/DDBJ whole genome shotgun (WGS) entry which is preliminary data.</text>
</comment>
<sequence>METVKILKNIGAFGMPALVFSTAAMAAEGSEAAEIVSTPSSWAIAPIAALLALAFAWYFYKKVMAAPEGTEKMIEIARYVREGAYAYLFRQYSIVSLVFLILLIILGACA</sequence>
<keyword evidence="8 9" id="KW-0472">Membrane</keyword>
<evidence type="ECO:0000256" key="3">
    <source>
        <dbReference type="ARBA" id="ARBA00022692"/>
    </source>
</evidence>
<evidence type="ECO:0000256" key="7">
    <source>
        <dbReference type="ARBA" id="ARBA00023065"/>
    </source>
</evidence>
<dbReference type="GO" id="GO:0009678">
    <property type="term" value="F:diphosphate hydrolysis-driven proton transmembrane transporter activity"/>
    <property type="evidence" value="ECO:0007669"/>
    <property type="project" value="InterPro"/>
</dbReference>
<evidence type="ECO:0000256" key="4">
    <source>
        <dbReference type="ARBA" id="ARBA00022842"/>
    </source>
</evidence>
<evidence type="ECO:0000256" key="5">
    <source>
        <dbReference type="ARBA" id="ARBA00022967"/>
    </source>
</evidence>
<keyword evidence="3 9" id="KW-0812">Transmembrane</keyword>
<proteinExistence type="predicted"/>
<keyword evidence="7" id="KW-0406">Ion transport</keyword>
<keyword evidence="4" id="KW-0460">Magnesium</keyword>
<dbReference type="GO" id="GO:0012505">
    <property type="term" value="C:endomembrane system"/>
    <property type="evidence" value="ECO:0007669"/>
    <property type="project" value="UniProtKB-SubCell"/>
</dbReference>
<evidence type="ECO:0008006" key="11">
    <source>
        <dbReference type="Google" id="ProtNLM"/>
    </source>
</evidence>
<reference evidence="10" key="1">
    <citation type="journal article" date="2014" name="Front. Microbiol.">
        <title>High frequency of phylogenetically diverse reductive dehalogenase-homologous genes in deep subseafloor sedimentary metagenomes.</title>
        <authorList>
            <person name="Kawai M."/>
            <person name="Futagami T."/>
            <person name="Toyoda A."/>
            <person name="Takaki Y."/>
            <person name="Nishi S."/>
            <person name="Hori S."/>
            <person name="Arai W."/>
            <person name="Tsubouchi T."/>
            <person name="Morono Y."/>
            <person name="Uchiyama I."/>
            <person name="Ito T."/>
            <person name="Fujiyama A."/>
            <person name="Inagaki F."/>
            <person name="Takami H."/>
        </authorList>
    </citation>
    <scope>NUCLEOTIDE SEQUENCE</scope>
    <source>
        <strain evidence="10">Expedition CK06-06</strain>
    </source>
</reference>
<dbReference type="GO" id="GO:0016020">
    <property type="term" value="C:membrane"/>
    <property type="evidence" value="ECO:0007669"/>
    <property type="project" value="InterPro"/>
</dbReference>
<comment type="subcellular location">
    <subcellularLocation>
        <location evidence="1">Endomembrane system</location>
        <topology evidence="1">Multi-pass membrane protein</topology>
    </subcellularLocation>
</comment>
<protein>
    <recommendedName>
        <fullName evidence="11">Sodium-translocating pyrophosphatase</fullName>
    </recommendedName>
</protein>